<evidence type="ECO:0000313" key="2">
    <source>
        <dbReference type="Proteomes" id="UP001302486"/>
    </source>
</evidence>
<dbReference type="EMBL" id="CP136521">
    <property type="protein sequence ID" value="WOD43415.1"/>
    <property type="molecule type" value="Genomic_DNA"/>
</dbReference>
<protein>
    <submittedName>
        <fullName evidence="1">Uncharacterized protein</fullName>
    </submittedName>
</protein>
<evidence type="ECO:0000313" key="1">
    <source>
        <dbReference type="EMBL" id="WOD43415.1"/>
    </source>
</evidence>
<accession>A0AA97EMZ0</accession>
<dbReference type="KEGG" id="hws:RNZ46_15605"/>
<name>A0AA97EMZ0_9FLAO</name>
<dbReference type="AlphaFoldDB" id="A0AA97EMZ0"/>
<reference evidence="2" key="1">
    <citation type="submission" date="2024-06" db="EMBL/GenBank/DDBJ databases">
        <title>Hwangdonia haimaensis gen. nov., sp. nov., a member of the family Flavobacteriaceae isolated from the haima cold seep.</title>
        <authorList>
            <person name="Li J."/>
        </authorList>
    </citation>
    <scope>NUCLEOTIDE SEQUENCE [LARGE SCALE GENOMIC DNA]</scope>
    <source>
        <strain evidence="2">SCSIO 19198</strain>
    </source>
</reference>
<dbReference type="Proteomes" id="UP001302486">
    <property type="component" value="Chromosome"/>
</dbReference>
<dbReference type="SUPFAM" id="SSF48239">
    <property type="entry name" value="Terpenoid cyclases/Protein prenyltransferases"/>
    <property type="match status" value="1"/>
</dbReference>
<dbReference type="InterPro" id="IPR008930">
    <property type="entry name" value="Terpenoid_cyclase/PrenylTrfase"/>
</dbReference>
<gene>
    <name evidence="1" type="ORF">RNZ46_15605</name>
</gene>
<proteinExistence type="predicted"/>
<organism evidence="1 2">
    <name type="scientific">Hwangdonia lutea</name>
    <dbReference type="NCBI Taxonomy" id="3075823"/>
    <lineage>
        <taxon>Bacteria</taxon>
        <taxon>Pseudomonadati</taxon>
        <taxon>Bacteroidota</taxon>
        <taxon>Flavobacteriia</taxon>
        <taxon>Flavobacteriales</taxon>
        <taxon>Flavobacteriaceae</taxon>
        <taxon>Hwangdonia</taxon>
    </lineage>
</organism>
<dbReference type="Gene3D" id="1.50.10.20">
    <property type="match status" value="1"/>
</dbReference>
<keyword evidence="2" id="KW-1185">Reference proteome</keyword>
<sequence>MYTNGASLEFKNIEEKLNHAIKRGIAYLDSHQLANGEFILYMSDDDAMQEWNLPDSTIFPAALIGTCLLSLRGEEKVENILMKAAYFLHYQMDRAGTWNHYTILHRWRKLCPQDLDDTACVSYFLKKMGFDIPTKSNQQLAIDNRRSDGLFYTWITFRWRFNKNLHYWYLAARELKHFLKSLIFWHTHQCTRYDVDAVVNANILHYMEKRKETEAIIPYLVNIIKTEREGDCDTWYRNEFTVYYFICRNMNNGFTELNTIKNEIIDRILEKQNPDGSFGVSVLDTALGVSSLIYSGYKGIEIEKGIKHIIETQHEYGNWDRWAFYYGGPKKLSCFGSEELTTGFCLEALANFKNLYKSE</sequence>
<dbReference type="RefSeq" id="WP_316983100.1">
    <property type="nucleotide sequence ID" value="NZ_CP136521.1"/>
</dbReference>